<feature type="transmembrane region" description="Helical" evidence="1">
    <location>
        <begin position="45"/>
        <end position="64"/>
    </location>
</feature>
<dbReference type="AlphaFoldDB" id="A0A7C9J0V2"/>
<evidence type="ECO:0008006" key="4">
    <source>
        <dbReference type="Google" id="ProtNLM"/>
    </source>
</evidence>
<keyword evidence="3" id="KW-1185">Reference proteome</keyword>
<name>A0A7C9J0V2_9ACTN</name>
<keyword evidence="1" id="KW-0812">Transmembrane</keyword>
<keyword evidence="1" id="KW-0472">Membrane</keyword>
<sequence>MRFFRVVAGSSLLAAPVLYIAGLVVDPALRAGGGIGHYGANPGQVSVSATLLHWSWVLLVPGLLGMTHLAAKRAPVAAHVTGSVAVLGVINFSALMTSDFVYSRLERVMEPHAGSALGDLIGADPGLAWGFRNPGFLGLLGVLLLALVLAYTKQAPWWAGPAMLAGALAGPIYPVGTIVAGALYLAGAGVVGLRMLRMSDGEWAQPVGSTAVTR</sequence>
<feature type="transmembrane region" description="Helical" evidence="1">
    <location>
        <begin position="6"/>
        <end position="25"/>
    </location>
</feature>
<evidence type="ECO:0000313" key="2">
    <source>
        <dbReference type="EMBL" id="NAS20520.1"/>
    </source>
</evidence>
<evidence type="ECO:0000256" key="1">
    <source>
        <dbReference type="SAM" id="Phobius"/>
    </source>
</evidence>
<evidence type="ECO:0000313" key="3">
    <source>
        <dbReference type="Proteomes" id="UP000479526"/>
    </source>
</evidence>
<feature type="transmembrane region" description="Helical" evidence="1">
    <location>
        <begin position="172"/>
        <end position="193"/>
    </location>
</feature>
<gene>
    <name evidence="2" type="ORF">GT755_02345</name>
</gene>
<protein>
    <recommendedName>
        <fullName evidence="4">DUF4386 family protein</fullName>
    </recommendedName>
</protein>
<comment type="caution">
    <text evidence="2">The sequence shown here is derived from an EMBL/GenBank/DDBJ whole genome shotgun (WGS) entry which is preliminary data.</text>
</comment>
<organism evidence="2 3">
    <name type="scientific">Herbidospora solisilvae</name>
    <dbReference type="NCBI Taxonomy" id="2696284"/>
    <lineage>
        <taxon>Bacteria</taxon>
        <taxon>Bacillati</taxon>
        <taxon>Actinomycetota</taxon>
        <taxon>Actinomycetes</taxon>
        <taxon>Streptosporangiales</taxon>
        <taxon>Streptosporangiaceae</taxon>
        <taxon>Herbidospora</taxon>
    </lineage>
</organism>
<feature type="transmembrane region" description="Helical" evidence="1">
    <location>
        <begin position="135"/>
        <end position="152"/>
    </location>
</feature>
<proteinExistence type="predicted"/>
<dbReference type="EMBL" id="WXEW01000001">
    <property type="protein sequence ID" value="NAS20520.1"/>
    <property type="molecule type" value="Genomic_DNA"/>
</dbReference>
<accession>A0A7C9J0V2</accession>
<dbReference type="Proteomes" id="UP000479526">
    <property type="component" value="Unassembled WGS sequence"/>
</dbReference>
<feature type="transmembrane region" description="Helical" evidence="1">
    <location>
        <begin position="76"/>
        <end position="97"/>
    </location>
</feature>
<dbReference type="RefSeq" id="WP_161478014.1">
    <property type="nucleotide sequence ID" value="NZ_WXEW01000001.1"/>
</dbReference>
<keyword evidence="1" id="KW-1133">Transmembrane helix</keyword>
<reference evidence="2 3" key="1">
    <citation type="submission" date="2020-01" db="EMBL/GenBank/DDBJ databases">
        <title>Herbidospora sp. NEAU-GS84 nov., a novel actinomycete isolated from soil.</title>
        <authorList>
            <person name="Han L."/>
        </authorList>
    </citation>
    <scope>NUCLEOTIDE SEQUENCE [LARGE SCALE GENOMIC DNA]</scope>
    <source>
        <strain evidence="2 3">NEAU-GS84</strain>
    </source>
</reference>